<accession>A0A844QFY9</accession>
<feature type="region of interest" description="Disordered" evidence="1">
    <location>
        <begin position="129"/>
        <end position="155"/>
    </location>
</feature>
<evidence type="ECO:0000313" key="2">
    <source>
        <dbReference type="EMBL" id="MVA98007.1"/>
    </source>
</evidence>
<dbReference type="RefSeq" id="WP_156712996.1">
    <property type="nucleotide sequence ID" value="NZ_WPHG01000003.1"/>
</dbReference>
<reference evidence="2 3" key="1">
    <citation type="submission" date="2019-12" db="EMBL/GenBank/DDBJ databases">
        <title>Nitratireductor arenosus sp. nov., Isolated from sea sand, Jeju island, South Korea.</title>
        <authorList>
            <person name="Kim W."/>
        </authorList>
    </citation>
    <scope>NUCLEOTIDE SEQUENCE [LARGE SCALE GENOMIC DNA]</scope>
    <source>
        <strain evidence="2 3">CAU 1489</strain>
    </source>
</reference>
<dbReference type="EMBL" id="WPHG01000003">
    <property type="protein sequence ID" value="MVA98007.1"/>
    <property type="molecule type" value="Genomic_DNA"/>
</dbReference>
<comment type="caution">
    <text evidence="2">The sequence shown here is derived from an EMBL/GenBank/DDBJ whole genome shotgun (WGS) entry which is preliminary data.</text>
</comment>
<feature type="compositionally biased region" description="Basic and acidic residues" evidence="1">
    <location>
        <begin position="129"/>
        <end position="145"/>
    </location>
</feature>
<evidence type="ECO:0000256" key="1">
    <source>
        <dbReference type="SAM" id="MobiDB-lite"/>
    </source>
</evidence>
<feature type="compositionally biased region" description="Basic residues" evidence="1">
    <location>
        <begin position="146"/>
        <end position="155"/>
    </location>
</feature>
<keyword evidence="3" id="KW-1185">Reference proteome</keyword>
<protein>
    <submittedName>
        <fullName evidence="2">Uncharacterized protein</fullName>
    </submittedName>
</protein>
<sequence>MRRVFELASLRKDARALKSPRQWGERQAIQSRCDRARAREKDLYASRYLSRVEQTRRRLIDEAAQKSFDLKPAWAEHDRFDAAATLRQAQREVREAHHQRIARIDDFESQKLRELVQRSMRENNWRGKAREEFGRVTDRRSGIERRGRRNRPRQR</sequence>
<name>A0A844QFY9_9HYPH</name>
<dbReference type="Proteomes" id="UP000463224">
    <property type="component" value="Unassembled WGS sequence"/>
</dbReference>
<evidence type="ECO:0000313" key="3">
    <source>
        <dbReference type="Proteomes" id="UP000463224"/>
    </source>
</evidence>
<gene>
    <name evidence="2" type="ORF">GN330_12205</name>
</gene>
<organism evidence="2 3">
    <name type="scientific">Nitratireductor arenosus</name>
    <dbReference type="NCBI Taxonomy" id="2682096"/>
    <lineage>
        <taxon>Bacteria</taxon>
        <taxon>Pseudomonadati</taxon>
        <taxon>Pseudomonadota</taxon>
        <taxon>Alphaproteobacteria</taxon>
        <taxon>Hyphomicrobiales</taxon>
        <taxon>Phyllobacteriaceae</taxon>
        <taxon>Nitratireductor</taxon>
    </lineage>
</organism>
<dbReference type="AlphaFoldDB" id="A0A844QFY9"/>
<proteinExistence type="predicted"/>